<gene>
    <name evidence="5" type="ORF">UFOPK1835_01341</name>
</gene>
<evidence type="ECO:0000256" key="3">
    <source>
        <dbReference type="ARBA" id="ARBA00023163"/>
    </source>
</evidence>
<sequence length="73" mass="8178">MLAGIESDRVRRALDLLDQKERRVIVLAYYGGHSYREVATRLGLPEGTVKSQMRAGLRHLSVLLDDGALEGER</sequence>
<dbReference type="InterPro" id="IPR013249">
    <property type="entry name" value="RNA_pol_sigma70_r4_t2"/>
</dbReference>
<dbReference type="GO" id="GO:0003677">
    <property type="term" value="F:DNA binding"/>
    <property type="evidence" value="ECO:0007669"/>
    <property type="project" value="InterPro"/>
</dbReference>
<dbReference type="Gene3D" id="1.10.10.10">
    <property type="entry name" value="Winged helix-like DNA-binding domain superfamily/Winged helix DNA-binding domain"/>
    <property type="match status" value="1"/>
</dbReference>
<dbReference type="InterPro" id="IPR036388">
    <property type="entry name" value="WH-like_DNA-bd_sf"/>
</dbReference>
<keyword evidence="1" id="KW-0805">Transcription regulation</keyword>
<proteinExistence type="predicted"/>
<dbReference type="InterPro" id="IPR013324">
    <property type="entry name" value="RNA_pol_sigma_r3/r4-like"/>
</dbReference>
<dbReference type="SUPFAM" id="SSF88659">
    <property type="entry name" value="Sigma3 and sigma4 domains of RNA polymerase sigma factors"/>
    <property type="match status" value="1"/>
</dbReference>
<evidence type="ECO:0000313" key="5">
    <source>
        <dbReference type="EMBL" id="CAB4615039.1"/>
    </source>
</evidence>
<reference evidence="5" key="1">
    <citation type="submission" date="2020-05" db="EMBL/GenBank/DDBJ databases">
        <authorList>
            <person name="Chiriac C."/>
            <person name="Salcher M."/>
            <person name="Ghai R."/>
            <person name="Kavagutti S V."/>
        </authorList>
    </citation>
    <scope>NUCLEOTIDE SEQUENCE</scope>
</reference>
<name>A0A6J6HTX6_9ZZZZ</name>
<dbReference type="PANTHER" id="PTHR43133:SF62">
    <property type="entry name" value="RNA POLYMERASE SIGMA FACTOR SIGZ"/>
    <property type="match status" value="1"/>
</dbReference>
<keyword evidence="2" id="KW-0731">Sigma factor</keyword>
<dbReference type="NCBIfam" id="TIGR02937">
    <property type="entry name" value="sigma70-ECF"/>
    <property type="match status" value="1"/>
</dbReference>
<dbReference type="PANTHER" id="PTHR43133">
    <property type="entry name" value="RNA POLYMERASE ECF-TYPE SIGMA FACTO"/>
    <property type="match status" value="1"/>
</dbReference>
<dbReference type="InterPro" id="IPR014284">
    <property type="entry name" value="RNA_pol_sigma-70_dom"/>
</dbReference>
<dbReference type="AlphaFoldDB" id="A0A6J6HTX6"/>
<dbReference type="GO" id="GO:0006352">
    <property type="term" value="P:DNA-templated transcription initiation"/>
    <property type="evidence" value="ECO:0007669"/>
    <property type="project" value="InterPro"/>
</dbReference>
<evidence type="ECO:0000259" key="4">
    <source>
        <dbReference type="Pfam" id="PF08281"/>
    </source>
</evidence>
<evidence type="ECO:0000256" key="2">
    <source>
        <dbReference type="ARBA" id="ARBA00023082"/>
    </source>
</evidence>
<organism evidence="5">
    <name type="scientific">freshwater metagenome</name>
    <dbReference type="NCBI Taxonomy" id="449393"/>
    <lineage>
        <taxon>unclassified sequences</taxon>
        <taxon>metagenomes</taxon>
        <taxon>ecological metagenomes</taxon>
    </lineage>
</organism>
<keyword evidence="3" id="KW-0804">Transcription</keyword>
<dbReference type="InterPro" id="IPR039425">
    <property type="entry name" value="RNA_pol_sigma-70-like"/>
</dbReference>
<protein>
    <submittedName>
        <fullName evidence="5">Unannotated protein</fullName>
    </submittedName>
</protein>
<dbReference type="GO" id="GO:0016987">
    <property type="term" value="F:sigma factor activity"/>
    <property type="evidence" value="ECO:0007669"/>
    <property type="project" value="UniProtKB-KW"/>
</dbReference>
<dbReference type="CDD" id="cd06171">
    <property type="entry name" value="Sigma70_r4"/>
    <property type="match status" value="1"/>
</dbReference>
<dbReference type="Pfam" id="PF08281">
    <property type="entry name" value="Sigma70_r4_2"/>
    <property type="match status" value="1"/>
</dbReference>
<accession>A0A6J6HTX6</accession>
<feature type="domain" description="RNA polymerase sigma factor 70 region 4 type 2" evidence="4">
    <location>
        <begin position="8"/>
        <end position="60"/>
    </location>
</feature>
<evidence type="ECO:0000256" key="1">
    <source>
        <dbReference type="ARBA" id="ARBA00023015"/>
    </source>
</evidence>
<dbReference type="EMBL" id="CAEZUP010000058">
    <property type="protein sequence ID" value="CAB4615039.1"/>
    <property type="molecule type" value="Genomic_DNA"/>
</dbReference>